<dbReference type="InterPro" id="IPR037143">
    <property type="entry name" value="4-PPantetheinyl_Trfase_dom_sf"/>
</dbReference>
<keyword evidence="3 10" id="KW-0479">Metal-binding</keyword>
<comment type="caution">
    <text evidence="12">The sequence shown here is derived from an EMBL/GenBank/DDBJ whole genome shotgun (WGS) entry which is preliminary data.</text>
</comment>
<dbReference type="GO" id="GO:0008897">
    <property type="term" value="F:holo-[acyl-carrier-protein] synthase activity"/>
    <property type="evidence" value="ECO:0007669"/>
    <property type="project" value="UniProtKB-UniRule"/>
</dbReference>
<dbReference type="AlphaFoldDB" id="A0A3N2DYG7"/>
<evidence type="ECO:0000256" key="5">
    <source>
        <dbReference type="ARBA" id="ARBA00022842"/>
    </source>
</evidence>
<name>A0A3N2DYG7_9GAMM</name>
<sequence length="125" mass="13647">MIISIGTDIASSQRIADILARRGEAFAKRILTRAEYDEFQKRSDQAAFLTRRFAAKEAVAKALGTGIGRGLSFQHIAVQHDDFGAPLLLLTGFAEERFTAIGGCSHHISISDERDYAVAFVVFSA</sequence>
<evidence type="ECO:0000313" key="13">
    <source>
        <dbReference type="Proteomes" id="UP000275394"/>
    </source>
</evidence>
<evidence type="ECO:0000259" key="11">
    <source>
        <dbReference type="Pfam" id="PF01648"/>
    </source>
</evidence>
<comment type="cofactor">
    <cofactor evidence="10">
        <name>Mg(2+)</name>
        <dbReference type="ChEBI" id="CHEBI:18420"/>
    </cofactor>
</comment>
<keyword evidence="10" id="KW-0963">Cytoplasm</keyword>
<evidence type="ECO:0000256" key="3">
    <source>
        <dbReference type="ARBA" id="ARBA00022723"/>
    </source>
</evidence>
<keyword evidence="5 10" id="KW-0460">Magnesium</keyword>
<dbReference type="Proteomes" id="UP000275394">
    <property type="component" value="Unassembled WGS sequence"/>
</dbReference>
<reference evidence="12 13" key="1">
    <citation type="submission" date="2018-11" db="EMBL/GenBank/DDBJ databases">
        <title>Genomic Encyclopedia of Type Strains, Phase IV (KMG-IV): sequencing the most valuable type-strain genomes for metagenomic binning, comparative biology and taxonomic classification.</title>
        <authorList>
            <person name="Goeker M."/>
        </authorList>
    </citation>
    <scope>NUCLEOTIDE SEQUENCE [LARGE SCALE GENOMIC DNA]</scope>
    <source>
        <strain evidence="12 13">DSM 100316</strain>
    </source>
</reference>
<comment type="similarity">
    <text evidence="10">Belongs to the P-Pant transferase superfamily. AcpS family.</text>
</comment>
<dbReference type="Gene3D" id="3.90.470.20">
    <property type="entry name" value="4'-phosphopantetheinyl transferase domain"/>
    <property type="match status" value="1"/>
</dbReference>
<dbReference type="GO" id="GO:0005737">
    <property type="term" value="C:cytoplasm"/>
    <property type="evidence" value="ECO:0007669"/>
    <property type="project" value="UniProtKB-SubCell"/>
</dbReference>
<feature type="domain" description="4'-phosphopantetheinyl transferase" evidence="11">
    <location>
        <begin position="4"/>
        <end position="120"/>
    </location>
</feature>
<evidence type="ECO:0000256" key="4">
    <source>
        <dbReference type="ARBA" id="ARBA00022832"/>
    </source>
</evidence>
<evidence type="ECO:0000256" key="6">
    <source>
        <dbReference type="ARBA" id="ARBA00023098"/>
    </source>
</evidence>
<keyword evidence="2 10" id="KW-0808">Transferase</keyword>
<keyword evidence="4 10" id="KW-0276">Fatty acid metabolism</keyword>
<dbReference type="InterPro" id="IPR004568">
    <property type="entry name" value="Ppantetheine-prot_Trfase_dom"/>
</dbReference>
<dbReference type="HAMAP" id="MF_00101">
    <property type="entry name" value="AcpS"/>
    <property type="match status" value="1"/>
</dbReference>
<dbReference type="NCBIfam" id="TIGR00516">
    <property type="entry name" value="acpS"/>
    <property type="match status" value="1"/>
</dbReference>
<dbReference type="OrthoDB" id="517356at2"/>
<feature type="binding site" evidence="10">
    <location>
        <position position="57"/>
    </location>
    <ligand>
        <name>Mg(2+)</name>
        <dbReference type="ChEBI" id="CHEBI:18420"/>
    </ligand>
</feature>
<evidence type="ECO:0000256" key="8">
    <source>
        <dbReference type="ARBA" id="ARBA00050875"/>
    </source>
</evidence>
<accession>A0A3N2DYG7</accession>
<dbReference type="Pfam" id="PF01648">
    <property type="entry name" value="ACPS"/>
    <property type="match status" value="1"/>
</dbReference>
<dbReference type="SUPFAM" id="SSF56214">
    <property type="entry name" value="4'-phosphopantetheinyl transferase"/>
    <property type="match status" value="1"/>
</dbReference>
<dbReference type="InterPro" id="IPR002582">
    <property type="entry name" value="ACPS"/>
</dbReference>
<comment type="catalytic activity">
    <reaction evidence="8 10">
        <text>apo-[ACP] + CoA = holo-[ACP] + adenosine 3',5'-bisphosphate + H(+)</text>
        <dbReference type="Rhea" id="RHEA:12068"/>
        <dbReference type="Rhea" id="RHEA-COMP:9685"/>
        <dbReference type="Rhea" id="RHEA-COMP:9690"/>
        <dbReference type="ChEBI" id="CHEBI:15378"/>
        <dbReference type="ChEBI" id="CHEBI:29999"/>
        <dbReference type="ChEBI" id="CHEBI:57287"/>
        <dbReference type="ChEBI" id="CHEBI:58343"/>
        <dbReference type="ChEBI" id="CHEBI:64479"/>
        <dbReference type="EC" id="2.7.8.7"/>
    </reaction>
</comment>
<organism evidence="12 13">
    <name type="scientific">Sinobacterium caligoides</name>
    <dbReference type="NCBI Taxonomy" id="933926"/>
    <lineage>
        <taxon>Bacteria</taxon>
        <taxon>Pseudomonadati</taxon>
        <taxon>Pseudomonadota</taxon>
        <taxon>Gammaproteobacteria</taxon>
        <taxon>Cellvibrionales</taxon>
        <taxon>Spongiibacteraceae</taxon>
        <taxon>Sinobacterium</taxon>
    </lineage>
</organism>
<comment type="function">
    <text evidence="9">Transfers the 4'-phosphopantetheine moiety from coenzyme A to the 'Ser-36' of acyl-carrier-protein.</text>
</comment>
<dbReference type="NCBIfam" id="TIGR00556">
    <property type="entry name" value="pantethn_trn"/>
    <property type="match status" value="1"/>
</dbReference>
<dbReference type="EMBL" id="RKHR01000003">
    <property type="protein sequence ID" value="ROS04712.1"/>
    <property type="molecule type" value="Genomic_DNA"/>
</dbReference>
<comment type="function">
    <text evidence="10">Transfers the 4'-phosphopantetheine moiety from coenzyme A to a Ser of acyl-carrier-protein.</text>
</comment>
<keyword evidence="6 10" id="KW-0443">Lipid metabolism</keyword>
<dbReference type="InterPro" id="IPR008278">
    <property type="entry name" value="4-PPantetheinyl_Trfase_dom"/>
</dbReference>
<dbReference type="GO" id="GO:0006633">
    <property type="term" value="P:fatty acid biosynthetic process"/>
    <property type="evidence" value="ECO:0007669"/>
    <property type="project" value="UniProtKB-UniRule"/>
</dbReference>
<keyword evidence="13" id="KW-1185">Reference proteome</keyword>
<gene>
    <name evidence="10" type="primary">acpS</name>
    <name evidence="12" type="ORF">EDC56_0225</name>
</gene>
<dbReference type="EC" id="2.7.8.7" evidence="10"/>
<evidence type="ECO:0000256" key="2">
    <source>
        <dbReference type="ARBA" id="ARBA00022679"/>
    </source>
</evidence>
<evidence type="ECO:0000256" key="10">
    <source>
        <dbReference type="HAMAP-Rule" id="MF_00101"/>
    </source>
</evidence>
<dbReference type="FunFam" id="3.90.470.20:FF:000001">
    <property type="entry name" value="Holo-[acyl-carrier-protein] synthase"/>
    <property type="match status" value="1"/>
</dbReference>
<proteinExistence type="inferred from homology"/>
<comment type="subcellular location">
    <subcellularLocation>
        <location evidence="10">Cytoplasm</location>
    </subcellularLocation>
</comment>
<evidence type="ECO:0000313" key="12">
    <source>
        <dbReference type="EMBL" id="ROS04712.1"/>
    </source>
</evidence>
<keyword evidence="1 10" id="KW-0444">Lipid biosynthesis</keyword>
<dbReference type="GO" id="GO:0000287">
    <property type="term" value="F:magnesium ion binding"/>
    <property type="evidence" value="ECO:0007669"/>
    <property type="project" value="UniProtKB-UniRule"/>
</dbReference>
<protein>
    <recommendedName>
        <fullName evidence="10">Holo-[acyl-carrier-protein] synthase</fullName>
        <shortName evidence="10">Holo-ACP synthase</shortName>
        <ecNumber evidence="10">2.7.8.7</ecNumber>
    </recommendedName>
    <alternativeName>
        <fullName evidence="10">4'-phosphopantetheinyl transferase AcpS</fullName>
    </alternativeName>
</protein>
<evidence type="ECO:0000256" key="1">
    <source>
        <dbReference type="ARBA" id="ARBA00022516"/>
    </source>
</evidence>
<keyword evidence="7 10" id="KW-0275">Fatty acid biosynthesis</keyword>
<feature type="binding site" evidence="10">
    <location>
        <position position="8"/>
    </location>
    <ligand>
        <name>Mg(2+)</name>
        <dbReference type="ChEBI" id="CHEBI:18420"/>
    </ligand>
</feature>
<evidence type="ECO:0000256" key="9">
    <source>
        <dbReference type="ARBA" id="ARBA00054726"/>
    </source>
</evidence>
<dbReference type="RefSeq" id="WP_123710694.1">
    <property type="nucleotide sequence ID" value="NZ_RKHR01000003.1"/>
</dbReference>
<evidence type="ECO:0000256" key="7">
    <source>
        <dbReference type="ARBA" id="ARBA00023160"/>
    </source>
</evidence>